<reference evidence="2" key="1">
    <citation type="submission" date="2025-08" db="UniProtKB">
        <authorList>
            <consortium name="RefSeq"/>
        </authorList>
    </citation>
    <scope>IDENTIFICATION</scope>
    <source>
        <tissue evidence="2">Testes</tissue>
    </source>
</reference>
<dbReference type="Proteomes" id="UP000694865">
    <property type="component" value="Unplaced"/>
</dbReference>
<dbReference type="PANTHER" id="PTHR33443">
    <property type="entry name" value="ZGC:112980"/>
    <property type="match status" value="1"/>
</dbReference>
<dbReference type="PANTHER" id="PTHR33443:SF30">
    <property type="entry name" value="SARCOSINE DEHYDROGENASE-2C PROTEIN"/>
    <property type="match status" value="1"/>
</dbReference>
<evidence type="ECO:0000313" key="2">
    <source>
        <dbReference type="RefSeq" id="XP_006812282.1"/>
    </source>
</evidence>
<sequence>MALRDIDQNAANPHKKMKLDAGLEMVKKLNGQLLNLRTETTELRQQCIAGEHLLTPEQRTTLLACNSPLPEDCQSGNELDESIIFIESDSGQDMVPTSAVNSQKVVLDEDLEIMYTRQPETISYPHPRADCALHLFTRSHDILLGPVEKNALCCDNCYCYVCDVPAKQCNEWSSTAVAHCNAHRKAEAWRNKRNSKKSGLLLKLTLEETTQEIRDAAARAQELSNEISKKYDVYREGQQSQAPRQCLCRSYERQRLDTGENCFNCQQEACNQKKVHDFSPVMYTICTAIQEAEREFSNGKSTRALVLLDDLVNCICNERPPGRSQADYDEPAEYGGYDVSAYTGRKNLMKSIDSLLVDLFMQDSVSVCIRRKVIDNMKHNLILSKGGLKWQDYISLSMRHWDNVLLSPVLHGQNITGKRGGDVLKEPLDIVNKRIAILERQKKWQQIVRYIKVVVVLTPNTFGATRNVMQERLLRSKIPLYLAYQGKFSEACGKLVHETMGEKNYNAHMNSNALLSRIEPSVFLGLLKLFSGEPTHLMQSGCSFTPLDDDTLFRLCLRAYVINKGIGLDENILKWIINRFMADVVLEPSDTAYAVLYSASWQMVADAQRGIGIARINANLIGVRLLAMNDVLSSVISKNNITDCNRILEIYKTVFKNNHWVLKDFLNQKSLEAVGVSPVLLNLLMSNHIPSYGLDGLGDKLLQRLFDKLYISQSCDILEAVLKHSRDKAATSDRNDYLYVLENTQKILFKYGTQIIAKKVSCAYSTESGDFLTPQSVTRLLKLIAPLQHMCSNIQRYNLTVFALNRFETQPSVDSLVDLQIVSGYSWPTYKAKCLKFMELPWNFKFGFDKTCMVDVLFMLDGHRQAVKYLSEDSTCREACGALTVKSNMPFSRLPAPLIKNLLD</sequence>
<dbReference type="GeneID" id="102800987"/>
<accession>A0ABM0LWZ1</accession>
<protein>
    <submittedName>
        <fullName evidence="2">Uncharacterized protein LOC102800987</fullName>
    </submittedName>
</protein>
<proteinExistence type="predicted"/>
<name>A0ABM0LWZ1_SACKO</name>
<organism evidence="1 2">
    <name type="scientific">Saccoglossus kowalevskii</name>
    <name type="common">Acorn worm</name>
    <dbReference type="NCBI Taxonomy" id="10224"/>
    <lineage>
        <taxon>Eukaryota</taxon>
        <taxon>Metazoa</taxon>
        <taxon>Hemichordata</taxon>
        <taxon>Enteropneusta</taxon>
        <taxon>Harrimaniidae</taxon>
        <taxon>Saccoglossus</taxon>
    </lineage>
</organism>
<dbReference type="InterPro" id="IPR053234">
    <property type="entry name" value="RPM1_Interactor"/>
</dbReference>
<evidence type="ECO:0000313" key="1">
    <source>
        <dbReference type="Proteomes" id="UP000694865"/>
    </source>
</evidence>
<gene>
    <name evidence="2" type="primary">LOC102800987</name>
</gene>
<dbReference type="RefSeq" id="XP_006812282.1">
    <property type="nucleotide sequence ID" value="XM_006812219.1"/>
</dbReference>
<keyword evidence="1" id="KW-1185">Reference proteome</keyword>